<keyword evidence="5" id="KW-0552">Olfaction</keyword>
<proteinExistence type="predicted"/>
<evidence type="ECO:0000256" key="5">
    <source>
        <dbReference type="ARBA" id="ARBA00022725"/>
    </source>
</evidence>
<dbReference type="GO" id="GO:0005549">
    <property type="term" value="F:odorant binding"/>
    <property type="evidence" value="ECO:0007669"/>
    <property type="project" value="InterPro"/>
</dbReference>
<evidence type="ECO:0000256" key="7">
    <source>
        <dbReference type="ARBA" id="ARBA00023136"/>
    </source>
</evidence>
<keyword evidence="2" id="KW-1003">Cell membrane</keyword>
<evidence type="ECO:0000313" key="12">
    <source>
        <dbReference type="Proteomes" id="UP001152888"/>
    </source>
</evidence>
<feature type="transmembrane region" description="Helical" evidence="10">
    <location>
        <begin position="212"/>
        <end position="232"/>
    </location>
</feature>
<dbReference type="PANTHER" id="PTHR21137:SF35">
    <property type="entry name" value="ODORANT RECEPTOR 19A-RELATED"/>
    <property type="match status" value="1"/>
</dbReference>
<dbReference type="InterPro" id="IPR004117">
    <property type="entry name" value="7tm6_olfct_rcpt"/>
</dbReference>
<evidence type="ECO:0000313" key="11">
    <source>
        <dbReference type="EMBL" id="CAH1967300.1"/>
    </source>
</evidence>
<evidence type="ECO:0000256" key="8">
    <source>
        <dbReference type="ARBA" id="ARBA00023170"/>
    </source>
</evidence>
<reference evidence="11" key="1">
    <citation type="submission" date="2022-03" db="EMBL/GenBank/DDBJ databases">
        <authorList>
            <person name="Sayadi A."/>
        </authorList>
    </citation>
    <scope>NUCLEOTIDE SEQUENCE</scope>
</reference>
<dbReference type="PANTHER" id="PTHR21137">
    <property type="entry name" value="ODORANT RECEPTOR"/>
    <property type="match status" value="1"/>
</dbReference>
<name>A0A9P0K6D8_ACAOB</name>
<accession>A0A9P0K6D8</accession>
<keyword evidence="6 10" id="KW-1133">Transmembrane helix</keyword>
<evidence type="ECO:0000256" key="9">
    <source>
        <dbReference type="ARBA" id="ARBA00023224"/>
    </source>
</evidence>
<keyword evidence="7 10" id="KW-0472">Membrane</keyword>
<keyword evidence="12" id="KW-1185">Reference proteome</keyword>
<comment type="subcellular location">
    <subcellularLocation>
        <location evidence="1">Cell membrane</location>
        <topology evidence="1">Multi-pass membrane protein</topology>
    </subcellularLocation>
</comment>
<dbReference type="Pfam" id="PF02949">
    <property type="entry name" value="7tm_6"/>
    <property type="match status" value="1"/>
</dbReference>
<evidence type="ECO:0000256" key="3">
    <source>
        <dbReference type="ARBA" id="ARBA00022606"/>
    </source>
</evidence>
<organism evidence="11 12">
    <name type="scientific">Acanthoscelides obtectus</name>
    <name type="common">Bean weevil</name>
    <name type="synonym">Bruchus obtectus</name>
    <dbReference type="NCBI Taxonomy" id="200917"/>
    <lineage>
        <taxon>Eukaryota</taxon>
        <taxon>Metazoa</taxon>
        <taxon>Ecdysozoa</taxon>
        <taxon>Arthropoda</taxon>
        <taxon>Hexapoda</taxon>
        <taxon>Insecta</taxon>
        <taxon>Pterygota</taxon>
        <taxon>Neoptera</taxon>
        <taxon>Endopterygota</taxon>
        <taxon>Coleoptera</taxon>
        <taxon>Polyphaga</taxon>
        <taxon>Cucujiformia</taxon>
        <taxon>Chrysomeloidea</taxon>
        <taxon>Chrysomelidae</taxon>
        <taxon>Bruchinae</taxon>
        <taxon>Bruchini</taxon>
        <taxon>Acanthoscelides</taxon>
    </lineage>
</organism>
<keyword evidence="3" id="KW-0716">Sensory transduction</keyword>
<dbReference type="GO" id="GO:0004984">
    <property type="term" value="F:olfactory receptor activity"/>
    <property type="evidence" value="ECO:0007669"/>
    <property type="project" value="InterPro"/>
</dbReference>
<keyword evidence="4 10" id="KW-0812">Transmembrane</keyword>
<feature type="transmembrane region" description="Helical" evidence="10">
    <location>
        <begin position="45"/>
        <end position="63"/>
    </location>
</feature>
<evidence type="ECO:0000256" key="1">
    <source>
        <dbReference type="ARBA" id="ARBA00004651"/>
    </source>
</evidence>
<protein>
    <submittedName>
        <fullName evidence="11">Uncharacterized protein</fullName>
    </submittedName>
</protein>
<feature type="transmembrane region" description="Helical" evidence="10">
    <location>
        <begin position="119"/>
        <end position="140"/>
    </location>
</feature>
<evidence type="ECO:0000256" key="4">
    <source>
        <dbReference type="ARBA" id="ARBA00022692"/>
    </source>
</evidence>
<dbReference type="AlphaFoldDB" id="A0A9P0K6D8"/>
<keyword evidence="8" id="KW-0675">Receptor</keyword>
<evidence type="ECO:0000256" key="6">
    <source>
        <dbReference type="ARBA" id="ARBA00022989"/>
    </source>
</evidence>
<dbReference type="OrthoDB" id="6751370at2759"/>
<evidence type="ECO:0000256" key="2">
    <source>
        <dbReference type="ARBA" id="ARBA00022475"/>
    </source>
</evidence>
<dbReference type="GO" id="GO:0007165">
    <property type="term" value="P:signal transduction"/>
    <property type="evidence" value="ECO:0007669"/>
    <property type="project" value="UniProtKB-KW"/>
</dbReference>
<dbReference type="Proteomes" id="UP001152888">
    <property type="component" value="Unassembled WGS sequence"/>
</dbReference>
<keyword evidence="9" id="KW-0807">Transducer</keyword>
<dbReference type="GO" id="GO:0005886">
    <property type="term" value="C:plasma membrane"/>
    <property type="evidence" value="ECO:0007669"/>
    <property type="project" value="UniProtKB-SubCell"/>
</dbReference>
<dbReference type="EMBL" id="CAKOFQ010006743">
    <property type="protein sequence ID" value="CAH1967300.1"/>
    <property type="molecule type" value="Genomic_DNA"/>
</dbReference>
<feature type="transmembrane region" description="Helical" evidence="10">
    <location>
        <begin position="152"/>
        <end position="170"/>
    </location>
</feature>
<evidence type="ECO:0000256" key="10">
    <source>
        <dbReference type="SAM" id="Phobius"/>
    </source>
</evidence>
<gene>
    <name evidence="11" type="ORF">ACAOBT_LOCUS7320</name>
</gene>
<comment type="caution">
    <text evidence="11">The sequence shown here is derived from an EMBL/GenBank/DDBJ whole genome shotgun (WGS) entry which is preliminary data.</text>
</comment>
<feature type="transmembrane region" description="Helical" evidence="10">
    <location>
        <begin position="7"/>
        <end position="25"/>
    </location>
</feature>
<sequence length="247" mass="28519">MKKDGDFIRKYCFTTSLTIILLYPLSKLFGKQRELLFATYVPPRISFISLFVFQEIVAIYSVFMCSNFMTLDANLLIQIGIQIEIMKDSLAQIRDINLIFGLINHFDEILSLTRKVQHIFRIGISIHFVTGILVVCTTLFRLTEFTMDEMALLLPYSSAIILIVFIHCWFGNEVIYRSHGIAESIFCSNWIGSNMTTQKVILMFMTFTKKPVEIRLGGGVFTMAVPLFISIFRTAYSYFTLLQKFQQ</sequence>